<name>A0A8H7XWA7_PSICU</name>
<feature type="compositionally biased region" description="Polar residues" evidence="1">
    <location>
        <begin position="129"/>
        <end position="140"/>
    </location>
</feature>
<proteinExistence type="predicted"/>
<dbReference type="EMBL" id="JAFIQS010000008">
    <property type="protein sequence ID" value="KAG5166679.1"/>
    <property type="molecule type" value="Genomic_DNA"/>
</dbReference>
<feature type="compositionally biased region" description="Polar residues" evidence="1">
    <location>
        <begin position="147"/>
        <end position="164"/>
    </location>
</feature>
<evidence type="ECO:0000256" key="1">
    <source>
        <dbReference type="SAM" id="MobiDB-lite"/>
    </source>
</evidence>
<feature type="region of interest" description="Disordered" evidence="1">
    <location>
        <begin position="784"/>
        <end position="822"/>
    </location>
</feature>
<evidence type="ECO:0000313" key="2">
    <source>
        <dbReference type="EMBL" id="KAG5166679.1"/>
    </source>
</evidence>
<gene>
    <name evidence="2" type="ORF">JR316_008769</name>
</gene>
<dbReference type="AlphaFoldDB" id="A0A8H7XWA7"/>
<feature type="region of interest" description="Disordered" evidence="1">
    <location>
        <begin position="719"/>
        <end position="753"/>
    </location>
</feature>
<sequence>MHLSSEPVPQYPRLISRPFKQSPSMKFNMPDPPSSRYLQDIARDQLPPPSLHRSRHGSIQDPAQDYTLPHPSNRRGRREYVQDNAYDKSPSTSSVNRGRKGSSAVHTIDHNTTPLPTSVKRGHKGPVQDISQDRISSPSSVKRGRKGSNQDIAQEQRTSPTMTKQTRKGEYIQPPIQEFIIDFFSVAQDLSKESLPLPLPAKKGRNGFMKFLSKAVPCTSAKSVVEEPSVICSQEVKSVSSSPPSQSEVALSRNKFSTDSIPTRGSFSISARESLLPQFSPEFNLMPGSSRAGHRWPSFMEIETPVLEAGASPRNIVPSPSSSLSAGRRSIHAIVEDADSEPVQIEPSSGNTITTEVPADRQSDHATNTSSDEEPPAPTRMSWADILAAMRDNAEEDASSVPINDLEEFLSAFGLKVSKKEPAVEEMSLFQLNKVVTDHEERDAQTIMDWLVIHPEATGFMSSYPALTRLVEVDADTNEIVNTTSFVNITADLEGEGMGQTVGSMDSLPSVYSQQTSPTHSVENVPQLIFTLPTETDLALDPVMEEETVPAPELLNVAWTPTPMQRRRVYSVTPPKRRISRLRKVASAPDLQLVAAGSSFDDSDDEDTVPSSREVSGVSSTVWTSFSIDSSVDANDSFSMTVVSEEERRKSNPDVGENMLVANLLPDSSLGSFSSNRGRVSIIDAGTATTDPLTASLCVTDVIARVSAEDDGVSVSGFVSAPSTPAPDTHTFESTGNKAVEASSGETQVRSRPVGIYGGPLNMASLRSQMNKVEEIIIANASNRASMSAPSTPQVQSPGSPKRDSQGATPKRRGSMGYKPRAITGIRPLMLPMRVALRDFDDNGNRTVTHPPGTVSPEDSPRNIVPF</sequence>
<accession>A0A8H7XWA7</accession>
<comment type="caution">
    <text evidence="2">The sequence shown here is derived from an EMBL/GenBank/DDBJ whole genome shotgun (WGS) entry which is preliminary data.</text>
</comment>
<feature type="region of interest" description="Disordered" evidence="1">
    <location>
        <begin position="841"/>
        <end position="867"/>
    </location>
</feature>
<reference evidence="2" key="1">
    <citation type="submission" date="2021-02" db="EMBL/GenBank/DDBJ databases">
        <title>Psilocybe cubensis genome.</title>
        <authorList>
            <person name="Mckernan K.J."/>
            <person name="Crawford S."/>
            <person name="Trippe A."/>
            <person name="Kane L.T."/>
            <person name="Mclaughlin S."/>
        </authorList>
    </citation>
    <scope>NUCLEOTIDE SEQUENCE [LARGE SCALE GENOMIC DNA]</scope>
    <source>
        <strain evidence="2">MGC-MH-2018</strain>
    </source>
</reference>
<protein>
    <submittedName>
        <fullName evidence="2">Uncharacterized protein</fullName>
    </submittedName>
</protein>
<feature type="compositionally biased region" description="Polar residues" evidence="1">
    <location>
        <begin position="346"/>
        <end position="355"/>
    </location>
</feature>
<feature type="region of interest" description="Disordered" evidence="1">
    <location>
        <begin position="335"/>
        <end position="379"/>
    </location>
</feature>
<feature type="compositionally biased region" description="Polar residues" evidence="1">
    <location>
        <begin position="784"/>
        <end position="799"/>
    </location>
</feature>
<organism evidence="2">
    <name type="scientific">Psilocybe cubensis</name>
    <name type="common">Psychedelic mushroom</name>
    <name type="synonym">Stropharia cubensis</name>
    <dbReference type="NCBI Taxonomy" id="181762"/>
    <lineage>
        <taxon>Eukaryota</taxon>
        <taxon>Fungi</taxon>
        <taxon>Dikarya</taxon>
        <taxon>Basidiomycota</taxon>
        <taxon>Agaricomycotina</taxon>
        <taxon>Agaricomycetes</taxon>
        <taxon>Agaricomycetidae</taxon>
        <taxon>Agaricales</taxon>
        <taxon>Agaricineae</taxon>
        <taxon>Strophariaceae</taxon>
        <taxon>Psilocybe</taxon>
    </lineage>
</organism>
<feature type="region of interest" description="Disordered" evidence="1">
    <location>
        <begin position="1"/>
        <end position="168"/>
    </location>
</feature>